<organism evidence="2 3">
    <name type="scientific">Tropicibacter naphthalenivorans</name>
    <dbReference type="NCBI Taxonomy" id="441103"/>
    <lineage>
        <taxon>Bacteria</taxon>
        <taxon>Pseudomonadati</taxon>
        <taxon>Pseudomonadota</taxon>
        <taxon>Alphaproteobacteria</taxon>
        <taxon>Rhodobacterales</taxon>
        <taxon>Roseobacteraceae</taxon>
        <taxon>Tropicibacter</taxon>
    </lineage>
</organism>
<dbReference type="InterPro" id="IPR021139">
    <property type="entry name" value="NYN"/>
</dbReference>
<proteinExistence type="predicted"/>
<keyword evidence="2" id="KW-0503">Monooxygenase</keyword>
<reference evidence="2 3" key="1">
    <citation type="submission" date="2015-09" db="EMBL/GenBank/DDBJ databases">
        <authorList>
            <consortium name="Swine Surveillance"/>
        </authorList>
    </citation>
    <scope>NUCLEOTIDE SEQUENCE [LARGE SCALE GENOMIC DNA]</scope>
    <source>
        <strain evidence="2 3">CECT 7648</strain>
    </source>
</reference>
<keyword evidence="3" id="KW-1185">Reference proteome</keyword>
<name>A0A0P1GWL9_9RHOB</name>
<dbReference type="EC" id="1.14.13.163" evidence="2"/>
<accession>A0A0P1GWL9</accession>
<protein>
    <submittedName>
        <fullName evidence="2">6-hydroxy-3-succinoylpyridine 3-monooxygenase HspA</fullName>
        <ecNumber evidence="2">1.14.13.163</ecNumber>
    </submittedName>
</protein>
<dbReference type="RefSeq" id="WP_083499870.1">
    <property type="nucleotide sequence ID" value="NZ_CYSE01000004.1"/>
</dbReference>
<feature type="domain" description="NYN" evidence="1">
    <location>
        <begin position="3"/>
        <end position="168"/>
    </location>
</feature>
<gene>
    <name evidence="2" type="primary">nicB_2</name>
    <name evidence="2" type="ORF">TRN7648_02530</name>
</gene>
<dbReference type="Pfam" id="PF01936">
    <property type="entry name" value="NYN"/>
    <property type="match status" value="1"/>
</dbReference>
<evidence type="ECO:0000259" key="1">
    <source>
        <dbReference type="Pfam" id="PF01936"/>
    </source>
</evidence>
<keyword evidence="2" id="KW-0560">Oxidoreductase</keyword>
<sequence>MRARVYVDGFNLYYRLLKGTDCKWCNLKSLAESLLDKKDTVEAIRYFTADISPRAGDEEAPQRQSTYLRALKTIPELSIHKGKFLPKTITRPLKSDPSTYVTVLDTEEKGSDVNLASHLLLDAFSDAYDVALVLSQDTDLLEPMRMVREELGKKVVLGWFEQSSPGKKHKATCSAIRHVSPKMLRDAQFPDTVIGRGGARIERPKTWF</sequence>
<dbReference type="Proteomes" id="UP000054935">
    <property type="component" value="Unassembled WGS sequence"/>
</dbReference>
<dbReference type="AlphaFoldDB" id="A0A0P1GWL9"/>
<dbReference type="EMBL" id="CYSE01000004">
    <property type="protein sequence ID" value="CUH79549.1"/>
    <property type="molecule type" value="Genomic_DNA"/>
</dbReference>
<dbReference type="OrthoDB" id="9809421at2"/>
<dbReference type="CDD" id="cd18722">
    <property type="entry name" value="PIN_NicB-like"/>
    <property type="match status" value="1"/>
</dbReference>
<dbReference type="GO" id="GO:0004540">
    <property type="term" value="F:RNA nuclease activity"/>
    <property type="evidence" value="ECO:0007669"/>
    <property type="project" value="InterPro"/>
</dbReference>
<dbReference type="GO" id="GO:0004497">
    <property type="term" value="F:monooxygenase activity"/>
    <property type="evidence" value="ECO:0007669"/>
    <property type="project" value="UniProtKB-KW"/>
</dbReference>
<evidence type="ECO:0000313" key="2">
    <source>
        <dbReference type="EMBL" id="CUH79549.1"/>
    </source>
</evidence>
<dbReference type="STRING" id="441103.TRN7648_02530"/>
<evidence type="ECO:0000313" key="3">
    <source>
        <dbReference type="Proteomes" id="UP000054935"/>
    </source>
</evidence>
<dbReference type="Gene3D" id="3.40.50.1010">
    <property type="entry name" value="5'-nuclease"/>
    <property type="match status" value="1"/>
</dbReference>